<accession>A0A0C9U6P0</accession>
<protein>
    <recommendedName>
        <fullName evidence="4">Transcription factor 25</fullName>
    </recommendedName>
</protein>
<proteinExistence type="predicted"/>
<gene>
    <name evidence="2" type="ORF">M422DRAFT_75928</name>
</gene>
<sequence>MPPRLSKRQQREKEELEALATPTEVKGEESSSEDEITVSKVAGSSKGPVGFSALMGDNDAEVEEISEEETTTKASKSKKSKKKKKKAGSGAVESTQSTPETTQSKSAKSKSKSRDTKSKGPKTKAEEDEEFEKALTALSGKYSSTSISDTQGRTSATSSVHDTLHNLLAVSLKNLDPEAELRRFFGSRVISSSGASTSAKHSRVKSYFARPQPNWPPAQYRAGLSMRALEQEELNQKSPSDPKERWWTVEVSPRYKDATYEYLQCVMGGDPQFFYNLMYEMPWHADTLLQLAEVYRHREEYSTAADFMSRALFAYERAFTGAFNLTSGHHRLDFDRVENRVFYLAVARNVVDLNRRGTPRTAFEYARLLLSLDPYTDPHGALLHLDYLAIKANQIDWLLGVWDAYTKMGLGKEETGEHRVDPTLLPGWMWSRALALFEQEGESGDHTRSTAVLKEAIFTFPSVAPLLADKLDLTIPSELLQLDSFKLVLDYSPYRDDLASSLIHLMSHIYALRSHSIWKIPARSSWFNQTLASLSPKSFSSTTQSRTLSRLKALYGHPSNITDSLYRHVIVVSPLSADFRRLLAFFPASEKERMEGNIEGDPLPPVTALSIYNDKYLGVSLEGRSGRNAAQRAGERLQRLLGDQGQLQLLLDAHPQLGEMFPGGIAQLGELARQAPHEILEALMAIVGNNNGGGPEQVNPNGERRMPRGEGIFGEHENVQERDHEDDGVDVDEEENDEHTDDDEPSFPVRIVQNLFGRFWGRSADAEEQANPDDGEGAGARPDDVD</sequence>
<feature type="compositionally biased region" description="Basic and acidic residues" evidence="1">
    <location>
        <begin position="702"/>
        <end position="725"/>
    </location>
</feature>
<feature type="compositionally biased region" description="Basic residues" evidence="1">
    <location>
        <begin position="75"/>
        <end position="87"/>
    </location>
</feature>
<feature type="region of interest" description="Disordered" evidence="1">
    <location>
        <begin position="691"/>
        <end position="750"/>
    </location>
</feature>
<dbReference type="GO" id="GO:1990116">
    <property type="term" value="P:ribosome-associated ubiquitin-dependent protein catabolic process"/>
    <property type="evidence" value="ECO:0007669"/>
    <property type="project" value="TreeGrafter"/>
</dbReference>
<feature type="region of interest" description="Disordered" evidence="1">
    <location>
        <begin position="762"/>
        <end position="786"/>
    </location>
</feature>
<feature type="compositionally biased region" description="Acidic residues" evidence="1">
    <location>
        <begin position="58"/>
        <end position="69"/>
    </location>
</feature>
<evidence type="ECO:0000256" key="1">
    <source>
        <dbReference type="SAM" id="MobiDB-lite"/>
    </source>
</evidence>
<dbReference type="InterPro" id="IPR006994">
    <property type="entry name" value="TCF25/Rqc1"/>
</dbReference>
<evidence type="ECO:0000313" key="3">
    <source>
        <dbReference type="Proteomes" id="UP000054279"/>
    </source>
</evidence>
<evidence type="ECO:0000313" key="2">
    <source>
        <dbReference type="EMBL" id="KIJ38688.1"/>
    </source>
</evidence>
<feature type="region of interest" description="Disordered" evidence="1">
    <location>
        <begin position="1"/>
        <end position="132"/>
    </location>
</feature>
<dbReference type="Pfam" id="PF04910">
    <property type="entry name" value="Tcf25"/>
    <property type="match status" value="1"/>
</dbReference>
<feature type="compositionally biased region" description="Acidic residues" evidence="1">
    <location>
        <begin position="726"/>
        <end position="745"/>
    </location>
</feature>
<dbReference type="PANTHER" id="PTHR22684">
    <property type="entry name" value="NULP1-RELATED"/>
    <property type="match status" value="1"/>
</dbReference>
<keyword evidence="3" id="KW-1185">Reference proteome</keyword>
<feature type="compositionally biased region" description="Acidic residues" evidence="1">
    <location>
        <begin position="766"/>
        <end position="776"/>
    </location>
</feature>
<feature type="compositionally biased region" description="Low complexity" evidence="1">
    <location>
        <begin position="88"/>
        <end position="106"/>
    </location>
</feature>
<evidence type="ECO:0008006" key="4">
    <source>
        <dbReference type="Google" id="ProtNLM"/>
    </source>
</evidence>
<dbReference type="OrthoDB" id="205993at2759"/>
<dbReference type="EMBL" id="KN837158">
    <property type="protein sequence ID" value="KIJ38688.1"/>
    <property type="molecule type" value="Genomic_DNA"/>
</dbReference>
<organism evidence="2 3">
    <name type="scientific">Sphaerobolus stellatus (strain SS14)</name>
    <dbReference type="NCBI Taxonomy" id="990650"/>
    <lineage>
        <taxon>Eukaryota</taxon>
        <taxon>Fungi</taxon>
        <taxon>Dikarya</taxon>
        <taxon>Basidiomycota</taxon>
        <taxon>Agaricomycotina</taxon>
        <taxon>Agaricomycetes</taxon>
        <taxon>Phallomycetidae</taxon>
        <taxon>Geastrales</taxon>
        <taxon>Sphaerobolaceae</taxon>
        <taxon>Sphaerobolus</taxon>
    </lineage>
</organism>
<dbReference type="GO" id="GO:1990112">
    <property type="term" value="C:RQC complex"/>
    <property type="evidence" value="ECO:0007669"/>
    <property type="project" value="TreeGrafter"/>
</dbReference>
<reference evidence="2 3" key="1">
    <citation type="submission" date="2014-06" db="EMBL/GenBank/DDBJ databases">
        <title>Evolutionary Origins and Diversification of the Mycorrhizal Mutualists.</title>
        <authorList>
            <consortium name="DOE Joint Genome Institute"/>
            <consortium name="Mycorrhizal Genomics Consortium"/>
            <person name="Kohler A."/>
            <person name="Kuo A."/>
            <person name="Nagy L.G."/>
            <person name="Floudas D."/>
            <person name="Copeland A."/>
            <person name="Barry K.W."/>
            <person name="Cichocki N."/>
            <person name="Veneault-Fourrey C."/>
            <person name="LaButti K."/>
            <person name="Lindquist E.A."/>
            <person name="Lipzen A."/>
            <person name="Lundell T."/>
            <person name="Morin E."/>
            <person name="Murat C."/>
            <person name="Riley R."/>
            <person name="Ohm R."/>
            <person name="Sun H."/>
            <person name="Tunlid A."/>
            <person name="Henrissat B."/>
            <person name="Grigoriev I.V."/>
            <person name="Hibbett D.S."/>
            <person name="Martin F."/>
        </authorList>
    </citation>
    <scope>NUCLEOTIDE SEQUENCE [LARGE SCALE GENOMIC DNA]</scope>
    <source>
        <strain evidence="2 3">SS14</strain>
    </source>
</reference>
<dbReference type="HOGENOM" id="CLU_008321_2_0_1"/>
<dbReference type="AlphaFoldDB" id="A0A0C9U6P0"/>
<dbReference type="PANTHER" id="PTHR22684:SF0">
    <property type="entry name" value="RIBOSOME QUALITY CONTROL COMPLEX SUBUNIT TCF25"/>
    <property type="match status" value="1"/>
</dbReference>
<name>A0A0C9U6P0_SPHS4</name>
<dbReference type="GO" id="GO:0072344">
    <property type="term" value="P:rescue of stalled ribosome"/>
    <property type="evidence" value="ECO:0007669"/>
    <property type="project" value="TreeGrafter"/>
</dbReference>
<dbReference type="Proteomes" id="UP000054279">
    <property type="component" value="Unassembled WGS sequence"/>
</dbReference>